<dbReference type="STRING" id="3469.A0A4Y7IHZ0"/>
<comment type="catalytic activity">
    <reaction evidence="1">
        <text>a long-chain fatty acyl-CoA + 2 NADPH + 2 H(+) = a long-chain primary fatty alcohol + 2 NADP(+) + CoA</text>
        <dbReference type="Rhea" id="RHEA:52716"/>
        <dbReference type="ChEBI" id="CHEBI:15378"/>
        <dbReference type="ChEBI" id="CHEBI:57287"/>
        <dbReference type="ChEBI" id="CHEBI:57783"/>
        <dbReference type="ChEBI" id="CHEBI:58349"/>
        <dbReference type="ChEBI" id="CHEBI:77396"/>
        <dbReference type="ChEBI" id="CHEBI:83139"/>
        <dbReference type="EC" id="1.2.1.84"/>
    </reaction>
</comment>
<dbReference type="GO" id="GO:0010345">
    <property type="term" value="P:suberin biosynthetic process"/>
    <property type="evidence" value="ECO:0007669"/>
    <property type="project" value="TreeGrafter"/>
</dbReference>
<dbReference type="Gramene" id="RZC47322">
    <property type="protein sequence ID" value="RZC47322"/>
    <property type="gene ID" value="C5167_040259"/>
</dbReference>
<dbReference type="InterPro" id="IPR036291">
    <property type="entry name" value="NAD(P)-bd_dom_sf"/>
</dbReference>
<dbReference type="GO" id="GO:0080019">
    <property type="term" value="F:alcohol-forming very long-chain fatty acyl-CoA reductase activity"/>
    <property type="evidence" value="ECO:0007669"/>
    <property type="project" value="InterPro"/>
</dbReference>
<dbReference type="InterPro" id="IPR013120">
    <property type="entry name" value="FAR_NAD-bd"/>
</dbReference>
<proteinExistence type="inferred from homology"/>
<dbReference type="Pfam" id="PF07993">
    <property type="entry name" value="NAD_binding_4"/>
    <property type="match status" value="1"/>
</dbReference>
<evidence type="ECO:0000256" key="2">
    <source>
        <dbReference type="SAM" id="MobiDB-lite"/>
    </source>
</evidence>
<feature type="compositionally biased region" description="Basic and acidic residues" evidence="2">
    <location>
        <begin position="1"/>
        <end position="12"/>
    </location>
</feature>
<dbReference type="PANTHER" id="PTHR11011:SF45">
    <property type="entry name" value="FATTY ACYL-COA REDUCTASE CG8306-RELATED"/>
    <property type="match status" value="1"/>
</dbReference>
<sequence>MSNTSQEKDRVSESLGKPHTPTHALYSLTQRTFRLMTSQKGARNFNCSCKYQLGDWQDTYVLTKAMREMMINSMRGDIPVAIIRPSVIGSTYKEPFPGWMEGNRIMDPVVLYYGKGF</sequence>
<evidence type="ECO:0000259" key="3">
    <source>
        <dbReference type="Pfam" id="PF07993"/>
    </source>
</evidence>
<keyword evidence="1" id="KW-0444">Lipid biosynthesis</keyword>
<protein>
    <recommendedName>
        <fullName evidence="1">Fatty acyl-CoA reductase</fullName>
        <ecNumber evidence="1">1.2.1.84</ecNumber>
    </recommendedName>
</protein>
<dbReference type="EMBL" id="CM010715">
    <property type="protein sequence ID" value="RZC47322.1"/>
    <property type="molecule type" value="Genomic_DNA"/>
</dbReference>
<organism evidence="4 5">
    <name type="scientific">Papaver somniferum</name>
    <name type="common">Opium poppy</name>
    <dbReference type="NCBI Taxonomy" id="3469"/>
    <lineage>
        <taxon>Eukaryota</taxon>
        <taxon>Viridiplantae</taxon>
        <taxon>Streptophyta</taxon>
        <taxon>Embryophyta</taxon>
        <taxon>Tracheophyta</taxon>
        <taxon>Spermatophyta</taxon>
        <taxon>Magnoliopsida</taxon>
        <taxon>Ranunculales</taxon>
        <taxon>Papaveraceae</taxon>
        <taxon>Papaveroideae</taxon>
        <taxon>Papaver</taxon>
    </lineage>
</organism>
<keyword evidence="1" id="KW-0443">Lipid metabolism</keyword>
<comment type="similarity">
    <text evidence="1">Belongs to the fatty acyl-CoA reductase family.</text>
</comment>
<dbReference type="SUPFAM" id="SSF51735">
    <property type="entry name" value="NAD(P)-binding Rossmann-fold domains"/>
    <property type="match status" value="1"/>
</dbReference>
<dbReference type="Gene3D" id="3.40.50.720">
    <property type="entry name" value="NAD(P)-binding Rossmann-like Domain"/>
    <property type="match status" value="1"/>
</dbReference>
<evidence type="ECO:0000256" key="1">
    <source>
        <dbReference type="RuleBase" id="RU363097"/>
    </source>
</evidence>
<name>A0A4Y7IHZ0_PAPSO</name>
<dbReference type="Proteomes" id="UP000316621">
    <property type="component" value="Chromosome 1"/>
</dbReference>
<dbReference type="PANTHER" id="PTHR11011">
    <property type="entry name" value="MALE STERILITY PROTEIN 2-RELATED"/>
    <property type="match status" value="1"/>
</dbReference>
<keyword evidence="1" id="KW-0521">NADP</keyword>
<reference evidence="4 5" key="1">
    <citation type="journal article" date="2018" name="Science">
        <title>The opium poppy genome and morphinan production.</title>
        <authorList>
            <person name="Guo L."/>
            <person name="Winzer T."/>
            <person name="Yang X."/>
            <person name="Li Y."/>
            <person name="Ning Z."/>
            <person name="He Z."/>
            <person name="Teodor R."/>
            <person name="Lu Y."/>
            <person name="Bowser T.A."/>
            <person name="Graham I.A."/>
            <person name="Ye K."/>
        </authorList>
    </citation>
    <scope>NUCLEOTIDE SEQUENCE [LARGE SCALE GENOMIC DNA]</scope>
    <source>
        <strain evidence="5">cv. HN1</strain>
        <tissue evidence="4">Leaves</tissue>
    </source>
</reference>
<accession>A0A4Y7IHZ0</accession>
<evidence type="ECO:0000313" key="5">
    <source>
        <dbReference type="Proteomes" id="UP000316621"/>
    </source>
</evidence>
<dbReference type="InterPro" id="IPR026055">
    <property type="entry name" value="FAR"/>
</dbReference>
<keyword evidence="1" id="KW-0560">Oxidoreductase</keyword>
<comment type="function">
    <text evidence="1">Catalyzes the reduction of fatty acyl-CoA to fatty alcohols.</text>
</comment>
<dbReference type="GO" id="GO:0102965">
    <property type="term" value="F:alcohol-forming long-chain fatty acyl-CoA reductase activity"/>
    <property type="evidence" value="ECO:0007669"/>
    <property type="project" value="UniProtKB-EC"/>
</dbReference>
<dbReference type="EC" id="1.2.1.84" evidence="1"/>
<feature type="domain" description="Thioester reductase (TE)" evidence="3">
    <location>
        <begin position="42"/>
        <end position="116"/>
    </location>
</feature>
<dbReference type="AlphaFoldDB" id="A0A4Y7IHZ0"/>
<feature type="region of interest" description="Disordered" evidence="2">
    <location>
        <begin position="1"/>
        <end position="23"/>
    </location>
</feature>
<dbReference type="GO" id="GO:0035336">
    <property type="term" value="P:long-chain fatty-acyl-CoA metabolic process"/>
    <property type="evidence" value="ECO:0007669"/>
    <property type="project" value="TreeGrafter"/>
</dbReference>
<evidence type="ECO:0000313" key="4">
    <source>
        <dbReference type="EMBL" id="RZC47322.1"/>
    </source>
</evidence>
<gene>
    <name evidence="4" type="ORF">C5167_040259</name>
</gene>
<keyword evidence="5" id="KW-1185">Reference proteome</keyword>